<keyword evidence="1" id="KW-0175">Coiled coil</keyword>
<dbReference type="InterPro" id="IPR050109">
    <property type="entry name" value="HTH-type_TetR-like_transc_reg"/>
</dbReference>
<comment type="caution">
    <text evidence="5">The sequence shown here is derived from an EMBL/GenBank/DDBJ whole genome shotgun (WGS) entry which is preliminary data.</text>
</comment>
<dbReference type="SUPFAM" id="SSF46689">
    <property type="entry name" value="Homeodomain-like"/>
    <property type="match status" value="1"/>
</dbReference>
<keyword evidence="2 3" id="KW-0238">DNA-binding</keyword>
<keyword evidence="6" id="KW-1185">Reference proteome</keyword>
<dbReference type="EMBL" id="RJVI01000001">
    <property type="protein sequence ID" value="ROR34480.1"/>
    <property type="molecule type" value="Genomic_DNA"/>
</dbReference>
<evidence type="ECO:0000313" key="6">
    <source>
        <dbReference type="Proteomes" id="UP000276634"/>
    </source>
</evidence>
<dbReference type="InterPro" id="IPR054580">
    <property type="entry name" value="SlmA-like_C"/>
</dbReference>
<dbReference type="GO" id="GO:0003700">
    <property type="term" value="F:DNA-binding transcription factor activity"/>
    <property type="evidence" value="ECO:0007669"/>
    <property type="project" value="TreeGrafter"/>
</dbReference>
<protein>
    <submittedName>
        <fullName evidence="5">TetR family transcriptional regulator</fullName>
    </submittedName>
</protein>
<sequence length="201" mass="21995">MSAARPAGGRRQAILEALARELERGPGERITTARLARAVGVSEAALYRHFASKAQMFDALMDFAEEGVFARINQILDGHRSASLRCERIVWLVLGFGERNPGIARLLVGEALAGERERLRARASRLFERLEVQLRQVLREGHMRGELLDPAPAAAGVLAAYVAGRLQRFVQSGFTERPLARWEAEGPRLLAVLPLAGPGAP</sequence>
<dbReference type="InterPro" id="IPR036271">
    <property type="entry name" value="Tet_transcr_reg_TetR-rel_C_sf"/>
</dbReference>
<dbReference type="InterPro" id="IPR001647">
    <property type="entry name" value="HTH_TetR"/>
</dbReference>
<evidence type="ECO:0000256" key="3">
    <source>
        <dbReference type="PROSITE-ProRule" id="PRU00335"/>
    </source>
</evidence>
<dbReference type="PROSITE" id="PS50977">
    <property type="entry name" value="HTH_TETR_2"/>
    <property type="match status" value="1"/>
</dbReference>
<organism evidence="5 6">
    <name type="scientific">Inmirania thermothiophila</name>
    <dbReference type="NCBI Taxonomy" id="1750597"/>
    <lineage>
        <taxon>Bacteria</taxon>
        <taxon>Pseudomonadati</taxon>
        <taxon>Pseudomonadota</taxon>
        <taxon>Gammaproteobacteria</taxon>
        <taxon>Chromatiales</taxon>
        <taxon>Ectothiorhodospiraceae</taxon>
        <taxon>Inmirania</taxon>
    </lineage>
</organism>
<evidence type="ECO:0000259" key="4">
    <source>
        <dbReference type="PROSITE" id="PS50977"/>
    </source>
</evidence>
<feature type="DNA-binding region" description="H-T-H motif" evidence="3">
    <location>
        <begin position="31"/>
        <end position="50"/>
    </location>
</feature>
<proteinExistence type="predicted"/>
<evidence type="ECO:0000313" key="5">
    <source>
        <dbReference type="EMBL" id="ROR34480.1"/>
    </source>
</evidence>
<accession>A0A3N1Y6V0</accession>
<dbReference type="PANTHER" id="PTHR30055:SF183">
    <property type="entry name" value="NUCLEOID OCCLUSION FACTOR SLMA"/>
    <property type="match status" value="1"/>
</dbReference>
<name>A0A3N1Y6V0_9GAMM</name>
<dbReference type="SUPFAM" id="SSF48498">
    <property type="entry name" value="Tetracyclin repressor-like, C-terminal domain"/>
    <property type="match status" value="1"/>
</dbReference>
<dbReference type="Pfam" id="PF00440">
    <property type="entry name" value="TetR_N"/>
    <property type="match status" value="1"/>
</dbReference>
<dbReference type="NCBIfam" id="NF007015">
    <property type="entry name" value="PRK09480.1"/>
    <property type="match status" value="1"/>
</dbReference>
<gene>
    <name evidence="5" type="ORF">EDC57_0378</name>
</gene>
<dbReference type="OrthoDB" id="9179041at2"/>
<dbReference type="RefSeq" id="WP_123399694.1">
    <property type="nucleotide sequence ID" value="NZ_RJVI01000001.1"/>
</dbReference>
<dbReference type="PANTHER" id="PTHR30055">
    <property type="entry name" value="HTH-TYPE TRANSCRIPTIONAL REGULATOR RUTR"/>
    <property type="match status" value="1"/>
</dbReference>
<dbReference type="GO" id="GO:0000976">
    <property type="term" value="F:transcription cis-regulatory region binding"/>
    <property type="evidence" value="ECO:0007669"/>
    <property type="project" value="TreeGrafter"/>
</dbReference>
<evidence type="ECO:0000256" key="2">
    <source>
        <dbReference type="ARBA" id="ARBA00023125"/>
    </source>
</evidence>
<dbReference type="Pfam" id="PF22276">
    <property type="entry name" value="SlmA-like_C"/>
    <property type="match status" value="1"/>
</dbReference>
<dbReference type="AlphaFoldDB" id="A0A3N1Y6V0"/>
<dbReference type="Gene3D" id="1.10.357.10">
    <property type="entry name" value="Tetracycline Repressor, domain 2"/>
    <property type="match status" value="1"/>
</dbReference>
<evidence type="ECO:0000256" key="1">
    <source>
        <dbReference type="ARBA" id="ARBA00023054"/>
    </source>
</evidence>
<dbReference type="Proteomes" id="UP000276634">
    <property type="component" value="Unassembled WGS sequence"/>
</dbReference>
<feature type="domain" description="HTH tetR-type" evidence="4">
    <location>
        <begin position="8"/>
        <end position="68"/>
    </location>
</feature>
<reference evidence="5 6" key="1">
    <citation type="submission" date="2018-11" db="EMBL/GenBank/DDBJ databases">
        <title>Genomic Encyclopedia of Type Strains, Phase IV (KMG-IV): sequencing the most valuable type-strain genomes for metagenomic binning, comparative biology and taxonomic classification.</title>
        <authorList>
            <person name="Goeker M."/>
        </authorList>
    </citation>
    <scope>NUCLEOTIDE SEQUENCE [LARGE SCALE GENOMIC DNA]</scope>
    <source>
        <strain evidence="5 6">DSM 100275</strain>
    </source>
</reference>
<dbReference type="InterPro" id="IPR009057">
    <property type="entry name" value="Homeodomain-like_sf"/>
</dbReference>